<evidence type="ECO:0000313" key="2">
    <source>
        <dbReference type="EMBL" id="CAJ0591593.1"/>
    </source>
</evidence>
<feature type="transmembrane region" description="Helical" evidence="1">
    <location>
        <begin position="12"/>
        <end position="35"/>
    </location>
</feature>
<dbReference type="EMBL" id="CATQJL010000001">
    <property type="protein sequence ID" value="CAJ0591593.1"/>
    <property type="molecule type" value="Genomic_DNA"/>
</dbReference>
<dbReference type="Proteomes" id="UP001176961">
    <property type="component" value="Unassembled WGS sequence"/>
</dbReference>
<keyword evidence="1" id="KW-0472">Membrane</keyword>
<keyword evidence="3" id="KW-1185">Reference proteome</keyword>
<name>A0AA36GHI1_CYLNA</name>
<protein>
    <submittedName>
        <fullName evidence="2">Uncharacterized protein</fullName>
    </submittedName>
</protein>
<reference evidence="2" key="1">
    <citation type="submission" date="2023-07" db="EMBL/GenBank/DDBJ databases">
        <authorList>
            <consortium name="CYATHOMIX"/>
        </authorList>
    </citation>
    <scope>NUCLEOTIDE SEQUENCE</scope>
    <source>
        <strain evidence="2">N/A</strain>
    </source>
</reference>
<organism evidence="2 3">
    <name type="scientific">Cylicocyclus nassatus</name>
    <name type="common">Nematode worm</name>
    <dbReference type="NCBI Taxonomy" id="53992"/>
    <lineage>
        <taxon>Eukaryota</taxon>
        <taxon>Metazoa</taxon>
        <taxon>Ecdysozoa</taxon>
        <taxon>Nematoda</taxon>
        <taxon>Chromadorea</taxon>
        <taxon>Rhabditida</taxon>
        <taxon>Rhabditina</taxon>
        <taxon>Rhabditomorpha</taxon>
        <taxon>Strongyloidea</taxon>
        <taxon>Strongylidae</taxon>
        <taxon>Cylicocyclus</taxon>
    </lineage>
</organism>
<evidence type="ECO:0000256" key="1">
    <source>
        <dbReference type="SAM" id="Phobius"/>
    </source>
</evidence>
<sequence length="66" mass="7524">LYNPQCCELWTIPTLLSILIHLKIVDLFLLSHYVIYYRISANLMLTAAQSTRKNGPIRSSVLTISC</sequence>
<accession>A0AA36GHI1</accession>
<comment type="caution">
    <text evidence="2">The sequence shown here is derived from an EMBL/GenBank/DDBJ whole genome shotgun (WGS) entry which is preliminary data.</text>
</comment>
<feature type="non-terminal residue" evidence="2">
    <location>
        <position position="1"/>
    </location>
</feature>
<gene>
    <name evidence="2" type="ORF">CYNAS_LOCUS3576</name>
</gene>
<feature type="non-terminal residue" evidence="2">
    <location>
        <position position="66"/>
    </location>
</feature>
<keyword evidence="1" id="KW-0812">Transmembrane</keyword>
<dbReference type="AlphaFoldDB" id="A0AA36GHI1"/>
<keyword evidence="1" id="KW-1133">Transmembrane helix</keyword>
<proteinExistence type="predicted"/>
<evidence type="ECO:0000313" key="3">
    <source>
        <dbReference type="Proteomes" id="UP001176961"/>
    </source>
</evidence>